<feature type="domain" description="N-acetyltransferase" evidence="1">
    <location>
        <begin position="173"/>
        <end position="314"/>
    </location>
</feature>
<dbReference type="InterPro" id="IPR000182">
    <property type="entry name" value="GNAT_dom"/>
</dbReference>
<dbReference type="PROSITE" id="PS51186">
    <property type="entry name" value="GNAT"/>
    <property type="match status" value="1"/>
</dbReference>
<dbReference type="Gene3D" id="3.40.630.30">
    <property type="match status" value="1"/>
</dbReference>
<dbReference type="PANTHER" id="PTHR20958">
    <property type="entry name" value="GLYCINE N-ACYLTRANSFERASE-LIKE PROTEIN"/>
    <property type="match status" value="1"/>
</dbReference>
<protein>
    <recommendedName>
        <fullName evidence="1">N-acetyltransferase domain-containing protein</fullName>
    </recommendedName>
</protein>
<dbReference type="Pfam" id="PF08445">
    <property type="entry name" value="FR47"/>
    <property type="match status" value="1"/>
</dbReference>
<keyword evidence="3" id="KW-1185">Reference proteome</keyword>
<proteinExistence type="predicted"/>
<dbReference type="InterPro" id="IPR053225">
    <property type="entry name" value="Acyl-CoA_N-acyltransferase"/>
</dbReference>
<evidence type="ECO:0000313" key="2">
    <source>
        <dbReference type="EMBL" id="CAL8117094.1"/>
    </source>
</evidence>
<evidence type="ECO:0000259" key="1">
    <source>
        <dbReference type="PROSITE" id="PS51186"/>
    </source>
</evidence>
<name>A0ABP1R4W2_9HEXA</name>
<evidence type="ECO:0000313" key="3">
    <source>
        <dbReference type="Proteomes" id="UP001642540"/>
    </source>
</evidence>
<comment type="caution">
    <text evidence="2">The sequence shown here is derived from an EMBL/GenBank/DDBJ whole genome shotgun (WGS) entry which is preliminary data.</text>
</comment>
<dbReference type="InterPro" id="IPR013653">
    <property type="entry name" value="GCN5-like_dom"/>
</dbReference>
<gene>
    <name evidence="2" type="ORF">ODALV1_LOCUS17532</name>
</gene>
<accession>A0ABP1R4W2</accession>
<dbReference type="SUPFAM" id="SSF55729">
    <property type="entry name" value="Acyl-CoA N-acyltransferases (Nat)"/>
    <property type="match status" value="1"/>
</dbReference>
<dbReference type="EMBL" id="CAXLJM020000053">
    <property type="protein sequence ID" value="CAL8117094.1"/>
    <property type="molecule type" value="Genomic_DNA"/>
</dbReference>
<reference evidence="2 3" key="1">
    <citation type="submission" date="2024-08" db="EMBL/GenBank/DDBJ databases">
        <authorList>
            <person name="Cucini C."/>
            <person name="Frati F."/>
        </authorList>
    </citation>
    <scope>NUCLEOTIDE SEQUENCE [LARGE SCALE GENOMIC DNA]</scope>
</reference>
<dbReference type="InterPro" id="IPR016181">
    <property type="entry name" value="Acyl_CoA_acyltransferase"/>
</dbReference>
<organism evidence="2 3">
    <name type="scientific">Orchesella dallaii</name>
    <dbReference type="NCBI Taxonomy" id="48710"/>
    <lineage>
        <taxon>Eukaryota</taxon>
        <taxon>Metazoa</taxon>
        <taxon>Ecdysozoa</taxon>
        <taxon>Arthropoda</taxon>
        <taxon>Hexapoda</taxon>
        <taxon>Collembola</taxon>
        <taxon>Entomobryomorpha</taxon>
        <taxon>Entomobryoidea</taxon>
        <taxon>Orchesellidae</taxon>
        <taxon>Orchesellinae</taxon>
        <taxon>Orchesella</taxon>
    </lineage>
</organism>
<dbReference type="PANTHER" id="PTHR20958:SF6">
    <property type="entry name" value="GLYCINE N-ACYLTRANSFERASE-LIKE PROTEIN"/>
    <property type="match status" value="1"/>
</dbReference>
<dbReference type="Proteomes" id="UP001642540">
    <property type="component" value="Unassembled WGS sequence"/>
</dbReference>
<sequence length="314" mass="36055">MGPRFQIIPYTKESLQLLEEHVLVKRLPESLHILTLCRIASQDRFSKKISVQFYKYTDPTNEECLRKSEADPFIVCIQRPNIHTQKGIIMLPPQNPTPMHIQTFDNFIGWDRDQAFQCIQPSFWEPLQKLCQLHKNLNNDNSLGIPGIMLAMDNEQARQLNVPSTSTSEDEEIVYRSLNQDDVQTVVSSWKWAAPHSEAQIRETIQTLPSFGLFVKTADADGENGGETVEHMATCVMVSPLGAFNILHTFDNYRRRGFGGMLMKRGAKEVATQLDIPCLAEVEVWNDASKTLLEKVGYREIFQTRWYFYEPPCK</sequence>